<dbReference type="Pfam" id="PF00126">
    <property type="entry name" value="HTH_1"/>
    <property type="match status" value="1"/>
</dbReference>
<dbReference type="Gene3D" id="1.10.10.10">
    <property type="entry name" value="Winged helix-like DNA-binding domain superfamily/Winged helix DNA-binding domain"/>
    <property type="match status" value="1"/>
</dbReference>
<dbReference type="SUPFAM" id="SSF46785">
    <property type="entry name" value="Winged helix' DNA-binding domain"/>
    <property type="match status" value="1"/>
</dbReference>
<dbReference type="InterPro" id="IPR036388">
    <property type="entry name" value="WH-like_DNA-bd_sf"/>
</dbReference>
<dbReference type="GO" id="GO:0003677">
    <property type="term" value="F:DNA binding"/>
    <property type="evidence" value="ECO:0007669"/>
    <property type="project" value="UniProtKB-KW"/>
</dbReference>
<dbReference type="InterPro" id="IPR005119">
    <property type="entry name" value="LysR_subst-bd"/>
</dbReference>
<organism evidence="7 8">
    <name type="scientific">Zophobihabitans entericus</name>
    <dbReference type="NCBI Taxonomy" id="1635327"/>
    <lineage>
        <taxon>Bacteria</taxon>
        <taxon>Pseudomonadati</taxon>
        <taxon>Pseudomonadota</taxon>
        <taxon>Gammaproteobacteria</taxon>
        <taxon>Orbales</taxon>
        <taxon>Orbaceae</taxon>
        <taxon>Zophobihabitans</taxon>
    </lineage>
</organism>
<evidence type="ECO:0000256" key="2">
    <source>
        <dbReference type="ARBA" id="ARBA00023015"/>
    </source>
</evidence>
<dbReference type="PANTHER" id="PTHR30419">
    <property type="entry name" value="HTH-TYPE TRANSCRIPTIONAL REGULATOR YBHD"/>
    <property type="match status" value="1"/>
</dbReference>
<dbReference type="SUPFAM" id="SSF53850">
    <property type="entry name" value="Periplasmic binding protein-like II"/>
    <property type="match status" value="1"/>
</dbReference>
<keyword evidence="5" id="KW-1133">Transmembrane helix</keyword>
<dbReference type="GO" id="GO:0003700">
    <property type="term" value="F:DNA-binding transcription factor activity"/>
    <property type="evidence" value="ECO:0007669"/>
    <property type="project" value="InterPro"/>
</dbReference>
<proteinExistence type="inferred from homology"/>
<name>A0A6G9IF85_9GAMM</name>
<dbReference type="InterPro" id="IPR000847">
    <property type="entry name" value="LysR_HTH_N"/>
</dbReference>
<feature type="domain" description="HTH lysR-type" evidence="6">
    <location>
        <begin position="3"/>
        <end position="60"/>
    </location>
</feature>
<dbReference type="AlphaFoldDB" id="A0A6G9IF85"/>
<evidence type="ECO:0000259" key="6">
    <source>
        <dbReference type="PROSITE" id="PS50931"/>
    </source>
</evidence>
<keyword evidence="3" id="KW-0238">DNA-binding</keyword>
<dbReference type="InParanoid" id="A0A6G9IF85"/>
<dbReference type="Gene3D" id="3.40.190.290">
    <property type="match status" value="1"/>
</dbReference>
<keyword evidence="8" id="KW-1185">Reference proteome</keyword>
<evidence type="ECO:0000256" key="5">
    <source>
        <dbReference type="SAM" id="Phobius"/>
    </source>
</evidence>
<keyword evidence="5" id="KW-0812">Transmembrane</keyword>
<keyword evidence="5" id="KW-0472">Membrane</keyword>
<keyword evidence="4" id="KW-0804">Transcription</keyword>
<dbReference type="EMBL" id="CP050253">
    <property type="protein sequence ID" value="QIQ22487.1"/>
    <property type="molecule type" value="Genomic_DNA"/>
</dbReference>
<evidence type="ECO:0000256" key="3">
    <source>
        <dbReference type="ARBA" id="ARBA00023125"/>
    </source>
</evidence>
<dbReference type="GO" id="GO:0005829">
    <property type="term" value="C:cytosol"/>
    <property type="evidence" value="ECO:0007669"/>
    <property type="project" value="TreeGrafter"/>
</dbReference>
<keyword evidence="2" id="KW-0805">Transcription regulation</keyword>
<evidence type="ECO:0000256" key="1">
    <source>
        <dbReference type="ARBA" id="ARBA00009437"/>
    </source>
</evidence>
<gene>
    <name evidence="7" type="ORF">IPMB12_10690</name>
</gene>
<accession>A0A6G9IF85</accession>
<dbReference type="Proteomes" id="UP000501168">
    <property type="component" value="Chromosome"/>
</dbReference>
<dbReference type="KEGG" id="orb:IPMB12_10690"/>
<dbReference type="PRINTS" id="PR00039">
    <property type="entry name" value="HTHLYSR"/>
</dbReference>
<dbReference type="RefSeq" id="WP_166917783.1">
    <property type="nucleotide sequence ID" value="NZ_CP050253.1"/>
</dbReference>
<dbReference type="PANTHER" id="PTHR30419:SF30">
    <property type="entry name" value="LYSR FAMILY TRANSCRIPTIONAL REGULATOR"/>
    <property type="match status" value="1"/>
</dbReference>
<dbReference type="InterPro" id="IPR050950">
    <property type="entry name" value="HTH-type_LysR_regulators"/>
</dbReference>
<dbReference type="InterPro" id="IPR036390">
    <property type="entry name" value="WH_DNA-bd_sf"/>
</dbReference>
<protein>
    <submittedName>
        <fullName evidence="7">LysR family transcriptional regulator</fullName>
    </submittedName>
</protein>
<evidence type="ECO:0000313" key="7">
    <source>
        <dbReference type="EMBL" id="QIQ22487.1"/>
    </source>
</evidence>
<dbReference type="Pfam" id="PF03466">
    <property type="entry name" value="LysR_substrate"/>
    <property type="match status" value="1"/>
</dbReference>
<feature type="transmembrane region" description="Helical" evidence="5">
    <location>
        <begin position="92"/>
        <end position="112"/>
    </location>
</feature>
<sequence length="298" mass="33158">MNLTIRQFRAFIAVANTHSFTAAGQLLFITQGAVSSLIRDLEAQMGISLFDRCSRHVTLSPDGKSFLPIASRAVDEFDRAERYAKELHKARLTLVRIVGAPLIASTLLPIMIGEFTRKNPDIHIELIDHPMSLLQSCVLSGDADFGIGPQRWLEPDLMEETLFSTPISVLCRPDHKFVENFPCWQDLKDEQVIGVGDESIAFISADSGVPIKARRVVNQMATAMSLAAQGAGIVLAGPFSMRMARGYYLTLCPLLPIVKRNMNIYSHTTRELSPAAQKFKQFLQQYVTENDPNAYMTL</sequence>
<evidence type="ECO:0000256" key="4">
    <source>
        <dbReference type="ARBA" id="ARBA00023163"/>
    </source>
</evidence>
<dbReference type="FunFam" id="1.10.10.10:FF:000001">
    <property type="entry name" value="LysR family transcriptional regulator"/>
    <property type="match status" value="1"/>
</dbReference>
<comment type="similarity">
    <text evidence="1">Belongs to the LysR transcriptional regulatory family.</text>
</comment>
<dbReference type="PROSITE" id="PS50931">
    <property type="entry name" value="HTH_LYSR"/>
    <property type="match status" value="1"/>
</dbReference>
<evidence type="ECO:0000313" key="8">
    <source>
        <dbReference type="Proteomes" id="UP000501168"/>
    </source>
</evidence>
<reference evidence="7 8" key="1">
    <citation type="submission" date="2020-03" db="EMBL/GenBank/DDBJ databases">
        <title>Complete genome sequence of Orbus sp. IPMB12 (BCRC 80908).</title>
        <authorList>
            <person name="Lo W.-S."/>
            <person name="Chang T.-H."/>
            <person name="Kuo C.-H."/>
        </authorList>
    </citation>
    <scope>NUCLEOTIDE SEQUENCE [LARGE SCALE GENOMIC DNA]</scope>
    <source>
        <strain evidence="7 8">IPMB12</strain>
    </source>
</reference>